<dbReference type="InterPro" id="IPR001789">
    <property type="entry name" value="Sig_transdc_resp-reg_receiver"/>
</dbReference>
<feature type="modified residue" description="4-aspartylphosphate" evidence="3">
    <location>
        <position position="60"/>
    </location>
</feature>
<dbReference type="Gene3D" id="3.40.50.2300">
    <property type="match status" value="1"/>
</dbReference>
<dbReference type="Pfam" id="PF00196">
    <property type="entry name" value="GerE"/>
    <property type="match status" value="1"/>
</dbReference>
<dbReference type="SMART" id="SM00448">
    <property type="entry name" value="REC"/>
    <property type="match status" value="1"/>
</dbReference>
<keyword evidence="2 6" id="KW-0238">DNA-binding</keyword>
<accession>A0A386WK37</accession>
<protein>
    <submittedName>
        <fullName evidence="6">DNA-binding response regulator</fullName>
    </submittedName>
</protein>
<dbReference type="PANTHER" id="PTHR43214">
    <property type="entry name" value="TWO-COMPONENT RESPONSE REGULATOR"/>
    <property type="match status" value="1"/>
</dbReference>
<dbReference type="InterPro" id="IPR000792">
    <property type="entry name" value="Tscrpt_reg_LuxR_C"/>
</dbReference>
<dbReference type="GO" id="GO:0006355">
    <property type="term" value="P:regulation of DNA-templated transcription"/>
    <property type="evidence" value="ECO:0007669"/>
    <property type="project" value="InterPro"/>
</dbReference>
<evidence type="ECO:0000256" key="2">
    <source>
        <dbReference type="ARBA" id="ARBA00023125"/>
    </source>
</evidence>
<evidence type="ECO:0000313" key="7">
    <source>
        <dbReference type="Proteomes" id="UP000267804"/>
    </source>
</evidence>
<feature type="domain" description="HTH luxR-type" evidence="4">
    <location>
        <begin position="143"/>
        <end position="208"/>
    </location>
</feature>
<evidence type="ECO:0000256" key="1">
    <source>
        <dbReference type="ARBA" id="ARBA00022553"/>
    </source>
</evidence>
<proteinExistence type="predicted"/>
<dbReference type="CDD" id="cd17535">
    <property type="entry name" value="REC_NarL-like"/>
    <property type="match status" value="1"/>
</dbReference>
<name>A0A386WK37_9ACTN</name>
<dbReference type="GO" id="GO:0003677">
    <property type="term" value="F:DNA binding"/>
    <property type="evidence" value="ECO:0007669"/>
    <property type="project" value="UniProtKB-KW"/>
</dbReference>
<gene>
    <name evidence="6" type="ORF">CSH63_13940</name>
</gene>
<dbReference type="Proteomes" id="UP000267804">
    <property type="component" value="Chromosome"/>
</dbReference>
<dbReference type="CDD" id="cd06170">
    <property type="entry name" value="LuxR_C_like"/>
    <property type="match status" value="1"/>
</dbReference>
<dbReference type="SUPFAM" id="SSF46894">
    <property type="entry name" value="C-terminal effector domain of the bipartite response regulators"/>
    <property type="match status" value="1"/>
</dbReference>
<reference evidence="6 7" key="1">
    <citation type="submission" date="2017-10" db="EMBL/GenBank/DDBJ databases">
        <title>Integration of genomic and chemical information greatly accelerates assignment of the full stereostructure of myelolactone, a potent inhibitor of myeloma from a marine-derived Micromonospora.</title>
        <authorList>
            <person name="Kim M.C."/>
            <person name="Machado H."/>
            <person name="Jensen P.R."/>
            <person name="Fenical W."/>
        </authorList>
    </citation>
    <scope>NUCLEOTIDE SEQUENCE [LARGE SCALE GENOMIC DNA]</scope>
    <source>
        <strain evidence="6 7">CNY-010</strain>
    </source>
</reference>
<dbReference type="PANTHER" id="PTHR43214:SF43">
    <property type="entry name" value="TWO-COMPONENT RESPONSE REGULATOR"/>
    <property type="match status" value="1"/>
</dbReference>
<sequence length="216" mass="22782">MGDGTVRLAVVDDHALFVRGLELLLSATTDGRARVVGSTTDAAGAAALVARCAPDLAVVDLHMPPPGGLRAIAAIRRASPRVRVLAMSGSDDPVPAVEALRCGAEGYLPKTSEPEDLLPPLLAVLDGWAVLPGALLRRLVGPARSPGLNLDDEERRLLRAIATGEATVTIAERMHTSERTVKRMTASLLRKLRVTNRVEAAALAGRAGLLDERSDR</sequence>
<dbReference type="InterPro" id="IPR058245">
    <property type="entry name" value="NreC/VraR/RcsB-like_REC"/>
</dbReference>
<dbReference type="Pfam" id="PF00072">
    <property type="entry name" value="Response_reg"/>
    <property type="match status" value="1"/>
</dbReference>
<evidence type="ECO:0000259" key="5">
    <source>
        <dbReference type="PROSITE" id="PS50110"/>
    </source>
</evidence>
<dbReference type="PRINTS" id="PR00038">
    <property type="entry name" value="HTHLUXR"/>
</dbReference>
<dbReference type="SMART" id="SM00421">
    <property type="entry name" value="HTH_LUXR"/>
    <property type="match status" value="1"/>
</dbReference>
<dbReference type="AlphaFoldDB" id="A0A386WK37"/>
<organism evidence="6 7">
    <name type="scientific">Micromonospora tulbaghiae</name>
    <dbReference type="NCBI Taxonomy" id="479978"/>
    <lineage>
        <taxon>Bacteria</taxon>
        <taxon>Bacillati</taxon>
        <taxon>Actinomycetota</taxon>
        <taxon>Actinomycetes</taxon>
        <taxon>Micromonosporales</taxon>
        <taxon>Micromonosporaceae</taxon>
        <taxon>Micromonospora</taxon>
    </lineage>
</organism>
<dbReference type="PROSITE" id="PS50110">
    <property type="entry name" value="RESPONSE_REGULATORY"/>
    <property type="match status" value="1"/>
</dbReference>
<dbReference type="InterPro" id="IPR011006">
    <property type="entry name" value="CheY-like_superfamily"/>
</dbReference>
<dbReference type="InterPro" id="IPR039420">
    <property type="entry name" value="WalR-like"/>
</dbReference>
<dbReference type="SUPFAM" id="SSF52172">
    <property type="entry name" value="CheY-like"/>
    <property type="match status" value="1"/>
</dbReference>
<dbReference type="KEGG" id="mtua:CSH63_13940"/>
<dbReference type="RefSeq" id="WP_120570648.1">
    <property type="nucleotide sequence ID" value="NZ_CP024087.1"/>
</dbReference>
<dbReference type="InterPro" id="IPR016032">
    <property type="entry name" value="Sig_transdc_resp-reg_C-effctor"/>
</dbReference>
<evidence type="ECO:0000259" key="4">
    <source>
        <dbReference type="PROSITE" id="PS50043"/>
    </source>
</evidence>
<evidence type="ECO:0000256" key="3">
    <source>
        <dbReference type="PROSITE-ProRule" id="PRU00169"/>
    </source>
</evidence>
<evidence type="ECO:0000313" key="6">
    <source>
        <dbReference type="EMBL" id="AYF28531.1"/>
    </source>
</evidence>
<dbReference type="EMBL" id="CP024087">
    <property type="protein sequence ID" value="AYF28531.1"/>
    <property type="molecule type" value="Genomic_DNA"/>
</dbReference>
<keyword evidence="1 3" id="KW-0597">Phosphoprotein</keyword>
<dbReference type="PROSITE" id="PS50043">
    <property type="entry name" value="HTH_LUXR_2"/>
    <property type="match status" value="1"/>
</dbReference>
<feature type="domain" description="Response regulatory" evidence="5">
    <location>
        <begin position="7"/>
        <end position="125"/>
    </location>
</feature>
<dbReference type="GO" id="GO:0000160">
    <property type="term" value="P:phosphorelay signal transduction system"/>
    <property type="evidence" value="ECO:0007669"/>
    <property type="project" value="InterPro"/>
</dbReference>